<dbReference type="RefSeq" id="WP_265047676.1">
    <property type="nucleotide sequence ID" value="NZ_CP100390.1"/>
</dbReference>
<proteinExistence type="predicted"/>
<gene>
    <name evidence="2" type="ORF">NKI27_00155</name>
</gene>
<feature type="transmembrane region" description="Helical" evidence="1">
    <location>
        <begin position="86"/>
        <end position="108"/>
    </location>
</feature>
<feature type="transmembrane region" description="Helical" evidence="1">
    <location>
        <begin position="63"/>
        <end position="80"/>
    </location>
</feature>
<dbReference type="Proteomes" id="UP001163739">
    <property type="component" value="Chromosome"/>
</dbReference>
<name>A0ABY6N251_9ALTE</name>
<evidence type="ECO:0000256" key="1">
    <source>
        <dbReference type="SAM" id="Phobius"/>
    </source>
</evidence>
<feature type="transmembrane region" description="Helical" evidence="1">
    <location>
        <begin position="32"/>
        <end position="51"/>
    </location>
</feature>
<sequence>MALYSFILPAITRPFGASDPLLGGLHYWGWKLPTYIEYLIILHGMWVVIANWSDDLIESRRKLRGALLAIVGVAALWITISLNTGYGSILCLPVVVGVAALIVASLLLKGRTGVLLGPSKAVEVIDVGYRTLSSFNRAFKEILEQTPTTL</sequence>
<protein>
    <submittedName>
        <fullName evidence="2">Uncharacterized protein</fullName>
    </submittedName>
</protein>
<keyword evidence="1" id="KW-0812">Transmembrane</keyword>
<accession>A0ABY6N251</accession>
<keyword evidence="1" id="KW-0472">Membrane</keyword>
<keyword evidence="3" id="KW-1185">Reference proteome</keyword>
<evidence type="ECO:0000313" key="3">
    <source>
        <dbReference type="Proteomes" id="UP001163739"/>
    </source>
</evidence>
<reference evidence="2" key="1">
    <citation type="submission" date="2022-06" db="EMBL/GenBank/DDBJ databases">
        <title>Alkalimarinus sp. nov., isolated from gut of a Alitta virens.</title>
        <authorList>
            <person name="Yang A.I."/>
            <person name="Shin N.-R."/>
        </authorList>
    </citation>
    <scope>NUCLEOTIDE SEQUENCE</scope>
    <source>
        <strain evidence="2">A2M4</strain>
    </source>
</reference>
<keyword evidence="1" id="KW-1133">Transmembrane helix</keyword>
<dbReference type="EMBL" id="CP100390">
    <property type="protein sequence ID" value="UZE96192.1"/>
    <property type="molecule type" value="Genomic_DNA"/>
</dbReference>
<organism evidence="2 3">
    <name type="scientific">Alkalimarinus alittae</name>
    <dbReference type="NCBI Taxonomy" id="2961619"/>
    <lineage>
        <taxon>Bacteria</taxon>
        <taxon>Pseudomonadati</taxon>
        <taxon>Pseudomonadota</taxon>
        <taxon>Gammaproteobacteria</taxon>
        <taxon>Alteromonadales</taxon>
        <taxon>Alteromonadaceae</taxon>
        <taxon>Alkalimarinus</taxon>
    </lineage>
</organism>
<evidence type="ECO:0000313" key="2">
    <source>
        <dbReference type="EMBL" id="UZE96192.1"/>
    </source>
</evidence>